<dbReference type="AlphaFoldDB" id="A0A8X6TXD3"/>
<protein>
    <submittedName>
        <fullName evidence="1">Uncharacterized protein</fullName>
    </submittedName>
</protein>
<gene>
    <name evidence="1" type="ORF">NPIL_115381</name>
</gene>
<evidence type="ECO:0000313" key="1">
    <source>
        <dbReference type="EMBL" id="GFT56893.1"/>
    </source>
</evidence>
<comment type="caution">
    <text evidence="1">The sequence shown here is derived from an EMBL/GenBank/DDBJ whole genome shotgun (WGS) entry which is preliminary data.</text>
</comment>
<dbReference type="Proteomes" id="UP000887013">
    <property type="component" value="Unassembled WGS sequence"/>
</dbReference>
<reference evidence="1" key="1">
    <citation type="submission" date="2020-08" db="EMBL/GenBank/DDBJ databases">
        <title>Multicomponent nature underlies the extraordinary mechanical properties of spider dragline silk.</title>
        <authorList>
            <person name="Kono N."/>
            <person name="Nakamura H."/>
            <person name="Mori M."/>
            <person name="Yoshida Y."/>
            <person name="Ohtoshi R."/>
            <person name="Malay A.D."/>
            <person name="Moran D.A.P."/>
            <person name="Tomita M."/>
            <person name="Numata K."/>
            <person name="Arakawa K."/>
        </authorList>
    </citation>
    <scope>NUCLEOTIDE SEQUENCE</scope>
</reference>
<accession>A0A8X6TXD3</accession>
<name>A0A8X6TXD3_NEPPI</name>
<sequence>MNFETGSHSILSITNPKNEKKEVFLFAYKKNVTEETILRRALEFLLRETEREIWLASLIVPLTESEDKMSNIYFSIELRETIECGPMYYLKEHEGCLWNLGCMREEFLFFESEYSNPTVYDVRRRFLCTCPRKTFSKKLSVMANVVASGTERIAMTEHEPKLVMPEASINPFLKPFNESTYAEVHYGLRAEAVDLLGGGGESSRANEDMENALPVWRKILNRLCCFKGIPYAPMTNDQKMDDTECDK</sequence>
<dbReference type="EMBL" id="BMAW01113393">
    <property type="protein sequence ID" value="GFT56893.1"/>
    <property type="molecule type" value="Genomic_DNA"/>
</dbReference>
<keyword evidence="2" id="KW-1185">Reference proteome</keyword>
<evidence type="ECO:0000313" key="2">
    <source>
        <dbReference type="Proteomes" id="UP000887013"/>
    </source>
</evidence>
<proteinExistence type="predicted"/>
<organism evidence="1 2">
    <name type="scientific">Nephila pilipes</name>
    <name type="common">Giant wood spider</name>
    <name type="synonym">Nephila maculata</name>
    <dbReference type="NCBI Taxonomy" id="299642"/>
    <lineage>
        <taxon>Eukaryota</taxon>
        <taxon>Metazoa</taxon>
        <taxon>Ecdysozoa</taxon>
        <taxon>Arthropoda</taxon>
        <taxon>Chelicerata</taxon>
        <taxon>Arachnida</taxon>
        <taxon>Araneae</taxon>
        <taxon>Araneomorphae</taxon>
        <taxon>Entelegynae</taxon>
        <taxon>Araneoidea</taxon>
        <taxon>Nephilidae</taxon>
        <taxon>Nephila</taxon>
    </lineage>
</organism>